<keyword evidence="5" id="KW-0862">Zinc</keyword>
<evidence type="ECO:0000259" key="9">
    <source>
        <dbReference type="PROSITE" id="PS50089"/>
    </source>
</evidence>
<organism evidence="10 11">
    <name type="scientific">Sorghum bicolor</name>
    <name type="common">Sorghum</name>
    <name type="synonym">Sorghum vulgare</name>
    <dbReference type="NCBI Taxonomy" id="4558"/>
    <lineage>
        <taxon>Eukaryota</taxon>
        <taxon>Viridiplantae</taxon>
        <taxon>Streptophyta</taxon>
        <taxon>Embryophyta</taxon>
        <taxon>Tracheophyta</taxon>
        <taxon>Spermatophyta</taxon>
        <taxon>Magnoliopsida</taxon>
        <taxon>Liliopsida</taxon>
        <taxon>Poales</taxon>
        <taxon>Poaceae</taxon>
        <taxon>PACMAD clade</taxon>
        <taxon>Panicoideae</taxon>
        <taxon>Andropogonodae</taxon>
        <taxon>Andropogoneae</taxon>
        <taxon>Sorghinae</taxon>
        <taxon>Sorghum</taxon>
    </lineage>
</organism>
<sequence>MSQPPSSPPPPPPPQRSPPRTLAISLVVSLLFISSAILLVTATTAFMLCYCRRRRDRRGSESEHRVTGATASGGIDAAAAAIRSLPGVEMTLPAFSYAPQDVVEHGGGSALECAVCLGAVKEGEMVRQLPACMHVYHVGCIDRWLAAHQTCPVCRSIAA</sequence>
<gene>
    <name evidence="10" type="ORF">SORBI_3010G158400</name>
</gene>
<evidence type="ECO:0000256" key="3">
    <source>
        <dbReference type="ARBA" id="ARBA00022723"/>
    </source>
</evidence>
<dbReference type="InParanoid" id="A0A194YJG8"/>
<proteinExistence type="inferred from homology"/>
<reference evidence="11" key="2">
    <citation type="journal article" date="2018" name="Plant J.">
        <title>The Sorghum bicolor reference genome: improved assembly, gene annotations, a transcriptome atlas, and signatures of genome organization.</title>
        <authorList>
            <person name="McCormick R.F."/>
            <person name="Truong S.K."/>
            <person name="Sreedasyam A."/>
            <person name="Jenkins J."/>
            <person name="Shu S."/>
            <person name="Sims D."/>
            <person name="Kennedy M."/>
            <person name="Amirebrahimi M."/>
            <person name="Weers B.D."/>
            <person name="McKinley B."/>
            <person name="Mattison A."/>
            <person name="Morishige D.T."/>
            <person name="Grimwood J."/>
            <person name="Schmutz J."/>
            <person name="Mullet J.E."/>
        </authorList>
    </citation>
    <scope>NUCLEOTIDE SEQUENCE [LARGE SCALE GENOMIC DNA]</scope>
    <source>
        <strain evidence="11">cv. BTx623</strain>
    </source>
</reference>
<dbReference type="InterPro" id="IPR013083">
    <property type="entry name" value="Znf_RING/FYVE/PHD"/>
</dbReference>
<evidence type="ECO:0000256" key="6">
    <source>
        <dbReference type="ARBA" id="ARBA00024209"/>
    </source>
</evidence>
<dbReference type="eggNOG" id="KOG0800">
    <property type="taxonomic scope" value="Eukaryota"/>
</dbReference>
<dbReference type="GO" id="GO:0061630">
    <property type="term" value="F:ubiquitin protein ligase activity"/>
    <property type="evidence" value="ECO:0007669"/>
    <property type="project" value="UniProtKB-EC"/>
</dbReference>
<evidence type="ECO:0000313" key="11">
    <source>
        <dbReference type="Proteomes" id="UP000000768"/>
    </source>
</evidence>
<dbReference type="InterPro" id="IPR001841">
    <property type="entry name" value="Znf_RING"/>
</dbReference>
<name>A0A194YJG8_SORBI</name>
<evidence type="ECO:0000256" key="8">
    <source>
        <dbReference type="SAM" id="Phobius"/>
    </source>
</evidence>
<keyword evidence="8" id="KW-1133">Transmembrane helix</keyword>
<dbReference type="PANTHER" id="PTHR14155:SF623">
    <property type="entry name" value="RING ZINC FINGER DOMAIN SUPERFAMILY PROTEIN-RELATED"/>
    <property type="match status" value="1"/>
</dbReference>
<dbReference type="GO" id="GO:0008270">
    <property type="term" value="F:zinc ion binding"/>
    <property type="evidence" value="ECO:0007669"/>
    <property type="project" value="UniProtKB-KW"/>
</dbReference>
<dbReference type="AlphaFoldDB" id="A0A194YJG8"/>
<keyword evidence="8" id="KW-0812">Transmembrane</keyword>
<protein>
    <recommendedName>
        <fullName evidence="2">RING-type E3 ubiquitin transferase</fullName>
        <ecNumber evidence="2">2.3.2.27</ecNumber>
    </recommendedName>
</protein>
<keyword evidence="8" id="KW-0472">Membrane</keyword>
<dbReference type="EC" id="2.3.2.27" evidence="2"/>
<dbReference type="Gramene" id="KXG20125">
    <property type="protein sequence ID" value="KXG20125"/>
    <property type="gene ID" value="SORBI_3010G158400"/>
</dbReference>
<comment type="catalytic activity">
    <reaction evidence="1">
        <text>S-ubiquitinyl-[E2 ubiquitin-conjugating enzyme]-L-cysteine + [acceptor protein]-L-lysine = [E2 ubiquitin-conjugating enzyme]-L-cysteine + N(6)-ubiquitinyl-[acceptor protein]-L-lysine.</text>
        <dbReference type="EC" id="2.3.2.27"/>
    </reaction>
</comment>
<evidence type="ECO:0000256" key="1">
    <source>
        <dbReference type="ARBA" id="ARBA00000900"/>
    </source>
</evidence>
<evidence type="ECO:0000256" key="5">
    <source>
        <dbReference type="ARBA" id="ARBA00022833"/>
    </source>
</evidence>
<comment type="similarity">
    <text evidence="6">Belongs to the RING-type zinc finger family. ATL subfamily.</text>
</comment>
<dbReference type="SUPFAM" id="SSF57850">
    <property type="entry name" value="RING/U-box"/>
    <property type="match status" value="1"/>
</dbReference>
<feature type="domain" description="RING-type" evidence="9">
    <location>
        <begin position="113"/>
        <end position="155"/>
    </location>
</feature>
<dbReference type="InterPro" id="IPR053238">
    <property type="entry name" value="RING-H2_zinc_finger"/>
</dbReference>
<evidence type="ECO:0000256" key="4">
    <source>
        <dbReference type="ARBA" id="ARBA00022771"/>
    </source>
</evidence>
<reference evidence="10 11" key="1">
    <citation type="journal article" date="2009" name="Nature">
        <title>The Sorghum bicolor genome and the diversification of grasses.</title>
        <authorList>
            <person name="Paterson A.H."/>
            <person name="Bowers J.E."/>
            <person name="Bruggmann R."/>
            <person name="Dubchak I."/>
            <person name="Grimwood J."/>
            <person name="Gundlach H."/>
            <person name="Haberer G."/>
            <person name="Hellsten U."/>
            <person name="Mitros T."/>
            <person name="Poliakov A."/>
            <person name="Schmutz J."/>
            <person name="Spannagl M."/>
            <person name="Tang H."/>
            <person name="Wang X."/>
            <person name="Wicker T."/>
            <person name="Bharti A.K."/>
            <person name="Chapman J."/>
            <person name="Feltus F.A."/>
            <person name="Gowik U."/>
            <person name="Grigoriev I.V."/>
            <person name="Lyons E."/>
            <person name="Maher C.A."/>
            <person name="Martis M."/>
            <person name="Narechania A."/>
            <person name="Otillar R.P."/>
            <person name="Penning B.W."/>
            <person name="Salamov A.A."/>
            <person name="Wang Y."/>
            <person name="Zhang L."/>
            <person name="Carpita N.C."/>
            <person name="Freeling M."/>
            <person name="Gingle A.R."/>
            <person name="Hash C.T."/>
            <person name="Keller B."/>
            <person name="Klein P."/>
            <person name="Kresovich S."/>
            <person name="McCann M.C."/>
            <person name="Ming R."/>
            <person name="Peterson D.G."/>
            <person name="Mehboob-ur-Rahman"/>
            <person name="Ware D."/>
            <person name="Westhoff P."/>
            <person name="Mayer K.F."/>
            <person name="Messing J."/>
            <person name="Rokhsar D.S."/>
        </authorList>
    </citation>
    <scope>NUCLEOTIDE SEQUENCE [LARGE SCALE GENOMIC DNA]</scope>
    <source>
        <strain evidence="11">cv. BTx623</strain>
    </source>
</reference>
<evidence type="ECO:0000256" key="7">
    <source>
        <dbReference type="PROSITE-ProRule" id="PRU00175"/>
    </source>
</evidence>
<keyword evidence="4 7" id="KW-0863">Zinc-finger</keyword>
<dbReference type="Gene3D" id="3.30.40.10">
    <property type="entry name" value="Zinc/RING finger domain, C3HC4 (zinc finger)"/>
    <property type="match status" value="1"/>
</dbReference>
<evidence type="ECO:0000256" key="2">
    <source>
        <dbReference type="ARBA" id="ARBA00012483"/>
    </source>
</evidence>
<dbReference type="PROSITE" id="PS50089">
    <property type="entry name" value="ZF_RING_2"/>
    <property type="match status" value="1"/>
</dbReference>
<dbReference type="Proteomes" id="UP000000768">
    <property type="component" value="Chromosome 10"/>
</dbReference>
<accession>A0A194YJG8</accession>
<dbReference type="Pfam" id="PF13639">
    <property type="entry name" value="zf-RING_2"/>
    <property type="match status" value="1"/>
</dbReference>
<dbReference type="EMBL" id="CM000769">
    <property type="protein sequence ID" value="KXG20125.1"/>
    <property type="molecule type" value="Genomic_DNA"/>
</dbReference>
<feature type="transmembrane region" description="Helical" evidence="8">
    <location>
        <begin position="22"/>
        <end position="50"/>
    </location>
</feature>
<dbReference type="SMART" id="SM00184">
    <property type="entry name" value="RING"/>
    <property type="match status" value="1"/>
</dbReference>
<evidence type="ECO:0000313" key="10">
    <source>
        <dbReference type="EMBL" id="KXG20125.1"/>
    </source>
</evidence>
<keyword evidence="3" id="KW-0479">Metal-binding</keyword>
<keyword evidence="11" id="KW-1185">Reference proteome</keyword>
<dbReference type="PANTHER" id="PTHR14155">
    <property type="entry name" value="RING FINGER DOMAIN-CONTAINING"/>
    <property type="match status" value="1"/>
</dbReference>
<dbReference type="OMA" id="FCYAPED"/>